<sequence>MLRDISTILFLIVITFSALAFQQHPATAQASSEKPTPCGSYKEEETGVLKDITEDEGRVIIGQYSTRCGSYYAPYAIMAAAVYPPISAELEQNRRAGRNKVPDADVAVKALKPDNRLYAKALLRGWSYQFGSEGYTACLHDKDEAYPEDDACKRSLPGRIRRLVGSYTDFAFNVWTHRRRRASCSEVSIVFRGTTNLADYVSSGYRYTGWVADTGYHQLERNIDAIIGRIAKLNCYRNETQIVSVGHSLGAGLAELAAFAPRVGGPRIAKVFAFNPSSESGYKLVDQKRLASNAGSKDEKNSSLEIDYVYHPGEILEQERVWIPQYPIKQRCFPLVRTVRFDVSEDRGLVAQHKIGNFADGIVKTSMNARTLSAPPTVSGCDTRYRRPEGEGELVAAAPEQAIYARGVPLAKTAATSRYGFTSTYATETQIKKQEGRAFARPAALQRELDIGSTFAMTGYGG</sequence>
<feature type="signal peptide" evidence="1">
    <location>
        <begin position="1"/>
        <end position="20"/>
    </location>
</feature>
<organism evidence="2 3">
    <name type="scientific">Bradyrhizobium campsiandrae</name>
    <dbReference type="NCBI Taxonomy" id="1729892"/>
    <lineage>
        <taxon>Bacteria</taxon>
        <taxon>Pseudomonadati</taxon>
        <taxon>Pseudomonadota</taxon>
        <taxon>Alphaproteobacteria</taxon>
        <taxon>Hyphomicrobiales</taxon>
        <taxon>Nitrobacteraceae</taxon>
        <taxon>Bradyrhizobium</taxon>
    </lineage>
</organism>
<reference evidence="2 3" key="1">
    <citation type="journal article" date="2020" name="Arch. Microbiol.">
        <title>Bradyrhizobium campsiandrae sp. nov., a nitrogen-fixing bacterial strain isolated from a native leguminous tree from the Amazon adapted to flooded conditions.</title>
        <authorList>
            <person name="Cabral Michel D."/>
            <person name="Martins da Costa E."/>
            <person name="Azarias Guimaraes A."/>
            <person name="Soares de Carvalho T."/>
            <person name="Santos de Castro Caputo P."/>
            <person name="Willems A."/>
            <person name="de Souza Moreira F.M."/>
        </authorList>
    </citation>
    <scope>NUCLEOTIDE SEQUENCE [LARGE SCALE GENOMIC DNA]</scope>
    <source>
        <strain evidence="3">INPA 384B</strain>
    </source>
</reference>
<dbReference type="SUPFAM" id="SSF53474">
    <property type="entry name" value="alpha/beta-Hydrolases"/>
    <property type="match status" value="1"/>
</dbReference>
<protein>
    <recommendedName>
        <fullName evidence="4">Fungal lipase-like domain-containing protein</fullName>
    </recommendedName>
</protein>
<comment type="caution">
    <text evidence="2">The sequence shown here is derived from an EMBL/GenBank/DDBJ whole genome shotgun (WGS) entry which is preliminary data.</text>
</comment>
<proteinExistence type="predicted"/>
<evidence type="ECO:0000313" key="2">
    <source>
        <dbReference type="EMBL" id="MBC9983336.1"/>
    </source>
</evidence>
<feature type="chain" id="PRO_5047405901" description="Fungal lipase-like domain-containing protein" evidence="1">
    <location>
        <begin position="21"/>
        <end position="462"/>
    </location>
</feature>
<dbReference type="Gene3D" id="3.40.50.1820">
    <property type="entry name" value="alpha/beta hydrolase"/>
    <property type="match status" value="1"/>
</dbReference>
<accession>A0ABR7UGW4</accession>
<dbReference type="Proteomes" id="UP000639516">
    <property type="component" value="Unassembled WGS sequence"/>
</dbReference>
<dbReference type="RefSeq" id="WP_188101800.1">
    <property type="nucleotide sequence ID" value="NZ_JAANIH010000023.1"/>
</dbReference>
<keyword evidence="1" id="KW-0732">Signal</keyword>
<name>A0ABR7UGW4_9BRAD</name>
<gene>
    <name evidence="2" type="ORF">HA482_34645</name>
</gene>
<evidence type="ECO:0000256" key="1">
    <source>
        <dbReference type="SAM" id="SignalP"/>
    </source>
</evidence>
<dbReference type="InterPro" id="IPR029058">
    <property type="entry name" value="AB_hydrolase_fold"/>
</dbReference>
<evidence type="ECO:0008006" key="4">
    <source>
        <dbReference type="Google" id="ProtNLM"/>
    </source>
</evidence>
<evidence type="ECO:0000313" key="3">
    <source>
        <dbReference type="Proteomes" id="UP000639516"/>
    </source>
</evidence>
<dbReference type="EMBL" id="JAATTO010000067">
    <property type="protein sequence ID" value="MBC9983336.1"/>
    <property type="molecule type" value="Genomic_DNA"/>
</dbReference>
<keyword evidence="3" id="KW-1185">Reference proteome</keyword>